<keyword evidence="1" id="KW-0732">Signal</keyword>
<name>M9M232_PAEPP</name>
<organism evidence="2 3">
    <name type="scientific">Paenibacillus popilliae ATCC 14706</name>
    <dbReference type="NCBI Taxonomy" id="1212764"/>
    <lineage>
        <taxon>Bacteria</taxon>
        <taxon>Bacillati</taxon>
        <taxon>Bacillota</taxon>
        <taxon>Bacilli</taxon>
        <taxon>Bacillales</taxon>
        <taxon>Paenibacillaceae</taxon>
        <taxon>Paenibacillus</taxon>
    </lineage>
</organism>
<feature type="signal peptide" evidence="1">
    <location>
        <begin position="1"/>
        <end position="26"/>
    </location>
</feature>
<reference evidence="2 3" key="1">
    <citation type="submission" date="2012-10" db="EMBL/GenBank/DDBJ databases">
        <title>Draft Genome Sequence of Paenibacillus popilliae ATCC 14706T.</title>
        <authorList>
            <person name="Iiyama K."/>
            <person name="Mori K."/>
            <person name="Mon H."/>
            <person name="Chieda Y."/>
            <person name="Lee J.M."/>
            <person name="Kusakabe T."/>
            <person name="Tashiro K."/>
            <person name="Asano S."/>
            <person name="Yasunaga-Aoki C."/>
            <person name="Shimizu S."/>
        </authorList>
    </citation>
    <scope>NUCLEOTIDE SEQUENCE [LARGE SCALE GENOMIC DNA]</scope>
    <source>
        <strain evidence="2 3">ATCC 14706</strain>
    </source>
</reference>
<comment type="caution">
    <text evidence="2">The sequence shown here is derived from an EMBL/GenBank/DDBJ whole genome shotgun (WGS) entry which is preliminary data.</text>
</comment>
<dbReference type="RefSeq" id="WP_006286530.1">
    <property type="nucleotide sequence ID" value="NZ_BALG01000165.1"/>
</dbReference>
<feature type="chain" id="PRO_5004100618" description="Adhesin" evidence="1">
    <location>
        <begin position="27"/>
        <end position="133"/>
    </location>
</feature>
<dbReference type="AlphaFoldDB" id="M9M232"/>
<evidence type="ECO:0000256" key="1">
    <source>
        <dbReference type="SAM" id="SignalP"/>
    </source>
</evidence>
<accession>M9M232</accession>
<proteinExistence type="predicted"/>
<dbReference type="EMBL" id="BALG01000165">
    <property type="protein sequence ID" value="GAC43009.1"/>
    <property type="molecule type" value="Genomic_DNA"/>
</dbReference>
<evidence type="ECO:0000313" key="2">
    <source>
        <dbReference type="EMBL" id="GAC43009.1"/>
    </source>
</evidence>
<evidence type="ECO:0008006" key="4">
    <source>
        <dbReference type="Google" id="ProtNLM"/>
    </source>
</evidence>
<gene>
    <name evidence="2" type="ORF">PPOP_2372</name>
</gene>
<evidence type="ECO:0000313" key="3">
    <source>
        <dbReference type="Proteomes" id="UP000029453"/>
    </source>
</evidence>
<keyword evidence="3" id="KW-1185">Reference proteome</keyword>
<sequence>MKHGPKTLLVTAFTALSFLSATSAFAAQNNYHSTYDFEYGVVTHQKFNTTDTPSCYISTVPNTKKTTGLTMSKILRKHDGLIWASELDEREVSATSNNGVTLTGDGSGKYDVYLKAREDGRKYVGKVSVYCNW</sequence>
<protein>
    <recommendedName>
        <fullName evidence="4">Adhesin</fullName>
    </recommendedName>
</protein>
<dbReference type="Proteomes" id="UP000029453">
    <property type="component" value="Unassembled WGS sequence"/>
</dbReference>